<comment type="caution">
    <text evidence="9">The sequence shown here is derived from an EMBL/GenBank/DDBJ whole genome shotgun (WGS) entry which is preliminary data.</text>
</comment>
<evidence type="ECO:0000256" key="3">
    <source>
        <dbReference type="ARBA" id="ARBA00022695"/>
    </source>
</evidence>
<dbReference type="OrthoDB" id="6627240at2759"/>
<keyword evidence="6" id="KW-0378">Hydrolase</keyword>
<keyword evidence="4" id="KW-0540">Nuclease</keyword>
<accession>A0A6G0VHN9</accession>
<organism evidence="9 10">
    <name type="scientific">Aphis craccivora</name>
    <name type="common">Cowpea aphid</name>
    <dbReference type="NCBI Taxonomy" id="307492"/>
    <lineage>
        <taxon>Eukaryota</taxon>
        <taxon>Metazoa</taxon>
        <taxon>Ecdysozoa</taxon>
        <taxon>Arthropoda</taxon>
        <taxon>Hexapoda</taxon>
        <taxon>Insecta</taxon>
        <taxon>Pterygota</taxon>
        <taxon>Neoptera</taxon>
        <taxon>Paraneoptera</taxon>
        <taxon>Hemiptera</taxon>
        <taxon>Sternorrhyncha</taxon>
        <taxon>Aphidomorpha</taxon>
        <taxon>Aphidoidea</taxon>
        <taxon>Aphididae</taxon>
        <taxon>Aphidini</taxon>
        <taxon>Aphis</taxon>
        <taxon>Aphis</taxon>
    </lineage>
</organism>
<dbReference type="InterPro" id="IPR043502">
    <property type="entry name" value="DNA/RNA_pol_sf"/>
</dbReference>
<dbReference type="GO" id="GO:0003676">
    <property type="term" value="F:nucleic acid binding"/>
    <property type="evidence" value="ECO:0007669"/>
    <property type="project" value="InterPro"/>
</dbReference>
<dbReference type="Pfam" id="PF17917">
    <property type="entry name" value="RT_RNaseH"/>
    <property type="match status" value="1"/>
</dbReference>
<name>A0A6G0VHN9_APHCR</name>
<dbReference type="SUPFAM" id="SSF53098">
    <property type="entry name" value="Ribonuclease H-like"/>
    <property type="match status" value="1"/>
</dbReference>
<dbReference type="GO" id="GO:0042575">
    <property type="term" value="C:DNA polymerase complex"/>
    <property type="evidence" value="ECO:0007669"/>
    <property type="project" value="UniProtKB-ARBA"/>
</dbReference>
<dbReference type="EC" id="2.7.7.49" evidence="1"/>
<keyword evidence="7" id="KW-0695">RNA-directed DNA polymerase</keyword>
<protein>
    <recommendedName>
        <fullName evidence="1">RNA-directed DNA polymerase</fullName>
        <ecNumber evidence="1">2.7.7.49</ecNumber>
    </recommendedName>
</protein>
<dbReference type="GO" id="GO:0004519">
    <property type="term" value="F:endonuclease activity"/>
    <property type="evidence" value="ECO:0007669"/>
    <property type="project" value="UniProtKB-KW"/>
</dbReference>
<dbReference type="InterPro" id="IPR036397">
    <property type="entry name" value="RNaseH_sf"/>
</dbReference>
<evidence type="ECO:0000259" key="8">
    <source>
        <dbReference type="PROSITE" id="PS50994"/>
    </source>
</evidence>
<dbReference type="Proteomes" id="UP000478052">
    <property type="component" value="Unassembled WGS sequence"/>
</dbReference>
<dbReference type="SUPFAM" id="SSF56672">
    <property type="entry name" value="DNA/RNA polymerases"/>
    <property type="match status" value="1"/>
</dbReference>
<proteinExistence type="predicted"/>
<keyword evidence="10" id="KW-1185">Reference proteome</keyword>
<gene>
    <name evidence="9" type="ORF">FWK35_00039043</name>
</gene>
<keyword evidence="3" id="KW-0548">Nucleotidyltransferase</keyword>
<evidence type="ECO:0000313" key="10">
    <source>
        <dbReference type="Proteomes" id="UP000478052"/>
    </source>
</evidence>
<evidence type="ECO:0000256" key="7">
    <source>
        <dbReference type="ARBA" id="ARBA00022918"/>
    </source>
</evidence>
<evidence type="ECO:0000256" key="2">
    <source>
        <dbReference type="ARBA" id="ARBA00022679"/>
    </source>
</evidence>
<keyword evidence="5" id="KW-0255">Endonuclease</keyword>
<dbReference type="CDD" id="cd09274">
    <property type="entry name" value="RNase_HI_RT_Ty3"/>
    <property type="match status" value="1"/>
</dbReference>
<dbReference type="Pfam" id="PF00665">
    <property type="entry name" value="rve"/>
    <property type="match status" value="1"/>
</dbReference>
<dbReference type="InterPro" id="IPR050951">
    <property type="entry name" value="Retrovirus_Pol_polyprotein"/>
</dbReference>
<dbReference type="FunFam" id="1.10.340.70:FF:000001">
    <property type="entry name" value="Retrovirus-related Pol polyprotein from transposon gypsy-like Protein"/>
    <property type="match status" value="1"/>
</dbReference>
<dbReference type="AlphaFoldDB" id="A0A6G0VHN9"/>
<dbReference type="PROSITE" id="PS50994">
    <property type="entry name" value="INTEGRASE"/>
    <property type="match status" value="1"/>
</dbReference>
<feature type="non-terminal residue" evidence="9">
    <location>
        <position position="385"/>
    </location>
</feature>
<dbReference type="Gene3D" id="3.30.420.10">
    <property type="entry name" value="Ribonuclease H-like superfamily/Ribonuclease H"/>
    <property type="match status" value="1"/>
</dbReference>
<feature type="domain" description="Integrase catalytic" evidence="8">
    <location>
        <begin position="264"/>
        <end position="385"/>
    </location>
</feature>
<feature type="non-terminal residue" evidence="9">
    <location>
        <position position="1"/>
    </location>
</feature>
<dbReference type="PANTHER" id="PTHR37984">
    <property type="entry name" value="PROTEIN CBG26694"/>
    <property type="match status" value="1"/>
</dbReference>
<dbReference type="InterPro" id="IPR041588">
    <property type="entry name" value="Integrase_H2C2"/>
</dbReference>
<evidence type="ECO:0000256" key="1">
    <source>
        <dbReference type="ARBA" id="ARBA00012493"/>
    </source>
</evidence>
<dbReference type="PANTHER" id="PTHR37984:SF5">
    <property type="entry name" value="PROTEIN NYNRIN-LIKE"/>
    <property type="match status" value="1"/>
</dbReference>
<dbReference type="InterPro" id="IPR041373">
    <property type="entry name" value="RT_RNaseH"/>
</dbReference>
<evidence type="ECO:0000313" key="9">
    <source>
        <dbReference type="EMBL" id="KAF0683844.1"/>
    </source>
</evidence>
<dbReference type="InterPro" id="IPR012337">
    <property type="entry name" value="RNaseH-like_sf"/>
</dbReference>
<dbReference type="InterPro" id="IPR001584">
    <property type="entry name" value="Integrase_cat-core"/>
</dbReference>
<dbReference type="GO" id="GO:0003964">
    <property type="term" value="F:RNA-directed DNA polymerase activity"/>
    <property type="evidence" value="ECO:0007669"/>
    <property type="project" value="UniProtKB-KW"/>
</dbReference>
<dbReference type="Pfam" id="PF17921">
    <property type="entry name" value="Integrase_H2C2"/>
    <property type="match status" value="1"/>
</dbReference>
<evidence type="ECO:0000256" key="4">
    <source>
        <dbReference type="ARBA" id="ARBA00022722"/>
    </source>
</evidence>
<keyword evidence="2" id="KW-0808">Transferase</keyword>
<reference evidence="9 10" key="1">
    <citation type="submission" date="2019-08" db="EMBL/GenBank/DDBJ databases">
        <title>Whole genome of Aphis craccivora.</title>
        <authorList>
            <person name="Voronova N.V."/>
            <person name="Shulinski R.S."/>
            <person name="Bandarenka Y.V."/>
            <person name="Zhorov D.G."/>
            <person name="Warner D."/>
        </authorList>
    </citation>
    <scope>NUCLEOTIDE SEQUENCE [LARGE SCALE GENOMIC DNA]</scope>
    <source>
        <strain evidence="9">180601</strain>
        <tissue evidence="9">Whole Body</tissue>
    </source>
</reference>
<sequence length="385" mass="43897">SAVALSGIMLQGPTTTDLHMVYAVSKKTTATESKYHSSRLELYAVIWTLNRLRPYLLGIRFTVVTDCQSLVYLNIHKTVKPQIARWFEVLQEFEFDIKFRPGERMAHVDALSRTVPAAAIEEVMSVNEELTGRLEVLVAMSAVDRVRFMQQADPVTKNLVQLASATRTLTEHEKDMLKPYEVHDGVLYRIYSGRPLLVVPRPMRKSIVIGAHDHGGHFALDRTLAKITENYWFPCLKRYVKQHIQMCLDCLIHKAPAGKRSGYLHPIPAGRRLFEIVHVDHLGPFETSTRGNRYLLVLVDNLTKFTHLYPCRSTDTASVLNRLVKLCDVRGIPDRIISDRGTCFTGKAFDEFCRQRNIKHTLNSTRHPQANGQVERTNRTIVPLL</sequence>
<dbReference type="GO" id="GO:0016787">
    <property type="term" value="F:hydrolase activity"/>
    <property type="evidence" value="ECO:0007669"/>
    <property type="project" value="UniProtKB-KW"/>
</dbReference>
<dbReference type="EMBL" id="VUJU01017322">
    <property type="protein sequence ID" value="KAF0683844.1"/>
    <property type="molecule type" value="Genomic_DNA"/>
</dbReference>
<dbReference type="Gene3D" id="1.10.340.70">
    <property type="match status" value="1"/>
</dbReference>
<evidence type="ECO:0000256" key="5">
    <source>
        <dbReference type="ARBA" id="ARBA00022759"/>
    </source>
</evidence>
<dbReference type="GO" id="GO:0015074">
    <property type="term" value="P:DNA integration"/>
    <property type="evidence" value="ECO:0007669"/>
    <property type="project" value="InterPro"/>
</dbReference>
<evidence type="ECO:0000256" key="6">
    <source>
        <dbReference type="ARBA" id="ARBA00022801"/>
    </source>
</evidence>